<feature type="region of interest" description="Disordered" evidence="17">
    <location>
        <begin position="526"/>
        <end position="595"/>
    </location>
</feature>
<feature type="compositionally biased region" description="Acidic residues" evidence="17">
    <location>
        <begin position="735"/>
        <end position="744"/>
    </location>
</feature>
<dbReference type="InterPro" id="IPR024657">
    <property type="entry name" value="COMPASS_Set1_N-SET"/>
</dbReference>
<comment type="subcellular location">
    <subcellularLocation>
        <location evidence="2">Chromosome</location>
    </subcellularLocation>
    <subcellularLocation>
        <location evidence="1 16">Nucleus</location>
    </subcellularLocation>
</comment>
<evidence type="ECO:0000256" key="15">
    <source>
        <dbReference type="ARBA" id="ARBA00049129"/>
    </source>
</evidence>
<dbReference type="GO" id="GO:0032259">
    <property type="term" value="P:methylation"/>
    <property type="evidence" value="ECO:0007669"/>
    <property type="project" value="UniProtKB-KW"/>
</dbReference>
<comment type="catalytic activity">
    <reaction evidence="14">
        <text>N(6)-methyl-L-lysyl(4)-[histone H3] + S-adenosyl-L-methionine = N(6),N(6)-dimethyl-L-lysyl(4)-[histone H3] + S-adenosyl-L-homocysteine + H(+)</text>
        <dbReference type="Rhea" id="RHEA:60268"/>
        <dbReference type="Rhea" id="RHEA-COMP:15540"/>
        <dbReference type="Rhea" id="RHEA-COMP:15543"/>
        <dbReference type="ChEBI" id="CHEBI:15378"/>
        <dbReference type="ChEBI" id="CHEBI:57856"/>
        <dbReference type="ChEBI" id="CHEBI:59789"/>
        <dbReference type="ChEBI" id="CHEBI:61929"/>
        <dbReference type="ChEBI" id="CHEBI:61976"/>
    </reaction>
</comment>
<dbReference type="InterPro" id="IPR003616">
    <property type="entry name" value="Post-SET_dom"/>
</dbReference>
<organism evidence="20 21">
    <name type="scientific">Cladorrhinum samala</name>
    <dbReference type="NCBI Taxonomy" id="585594"/>
    <lineage>
        <taxon>Eukaryota</taxon>
        <taxon>Fungi</taxon>
        <taxon>Dikarya</taxon>
        <taxon>Ascomycota</taxon>
        <taxon>Pezizomycotina</taxon>
        <taxon>Sordariomycetes</taxon>
        <taxon>Sordariomycetidae</taxon>
        <taxon>Sordariales</taxon>
        <taxon>Podosporaceae</taxon>
        <taxon>Cladorrhinum</taxon>
    </lineage>
</organism>
<dbReference type="PANTHER" id="PTHR45814">
    <property type="entry name" value="HISTONE-LYSINE N-METHYLTRANSFERASE SETD1"/>
    <property type="match status" value="1"/>
</dbReference>
<feature type="compositionally biased region" description="Acidic residues" evidence="17">
    <location>
        <begin position="767"/>
        <end position="787"/>
    </location>
</feature>
<feature type="compositionally biased region" description="Basic and acidic residues" evidence="17">
    <location>
        <begin position="19"/>
        <end position="36"/>
    </location>
</feature>
<dbReference type="AlphaFoldDB" id="A0AAV9HN39"/>
<keyword evidence="7 16" id="KW-0808">Transferase</keyword>
<keyword evidence="5 16" id="KW-0158">Chromosome</keyword>
<evidence type="ECO:0000256" key="3">
    <source>
        <dbReference type="ARBA" id="ARBA00012182"/>
    </source>
</evidence>
<evidence type="ECO:0000256" key="4">
    <source>
        <dbReference type="ARBA" id="ARBA00015839"/>
    </source>
</evidence>
<dbReference type="SUPFAM" id="SSF54928">
    <property type="entry name" value="RNA-binding domain, RBD"/>
    <property type="match status" value="1"/>
</dbReference>
<sequence>MTRPAGASFAEFFPAAPRAARDRATERERARVKDSNGHLTPLEPQTSYSRPEDGPALDLTPKSHLNDHSAHPGHASTDDTESLAGDILNNAGPADCSSHPSSVSSVFSASTRPSAMAAMRTSSSQLTPPTTNGSPSSYLSAGVPSKPLSTTPRHGSLSDTPSALSSVPERIPARDPSRPILCIRSIYDPHHENGEKDKLFFKKKAKYKEYGLGNQDDAPLSDPRLAKGSKLDYINIDYHQPKSRMRLSPYNLRPWPHDHRSIGPGPPTQIVVMGFNPLTPFTFLTNHFAQYGEIAESCNKMHPDTGSYLGFATFRYRDSRPGHPKHPRSASKAAQVAVSNPHGNIINSKPVRVEFDPDGKKSSRMLESILKKKQGTDAVQAPSSVPKIPTGPRPKDAALAVPGPPPSAPRGPAAHRAPLAPTGGWVPGPKPGPAIDPDPIANSLPNQPFIFVAHECVPVIPATLPHMKRRLKTYTFDDIRADRTGYYVIFPDTFQGRENAERCYRAANQTMFFTYRMSMSLNLYGTLGQGPSTTDTRRRSRSPADRRRTDEHRSHRDHEPRNRRDEERMRREEQDRKRREYEADLEEEKKQRAKNFDPALEATNVILQEMTEHLITSVREQITYSALFEFLNPEKHAAKRRALGLEDDDRHLAPPSTLLDDSDSRSQVGTPNSRADPIERRTGRLDVAAMPRIRKKNLNGKAREHAYRDPFMDRRRPVRPTHSMFRSLHDRLNSDNEDDSEDDTENRLSVPRDTEQTRALPGSQMSSDDEAEKEEYESWGIGEEDSMTEASFALNDGPPIPRKRKLNLPIEAVIKRQKKSDEQLFGMSMDGIESKFPSWESSREDSVLPDADVGEDKETDSSRMPTPLPTDAKSKKKAPKTKKKSKKQLFEEREALKRQQQEIFEKEASASQAVSEVEPTPDAEAEPKQDVEEIPKESKPELDEKIYPSEKIRALELPPGFRLDVGSVQKLALGEADQADLGKLQKRFGTGGKTMDSELWLWRRDRIRELNSADGSTDKPVGIEGYYVPNSTGCARTEGVKKILNSEKSKYLPHHIKVKKAREERQAQNGKTAKDSVLAAAEAAKLAAEGMVARGNSRANRANNRRYVADLNDQRKTLGQDSDVLRFNQLKKRKKPVKFARSAIHNWGLYAMENIPKDDMIIEYVGEEVRQQIAEIREARYLKSGIGSSYLFRIDDNTVIDATKKGGIARFINHSCMPNCTAKIIKVEGSKRIVIYALRDIAQNEELTYDYKFEREIGSTDRIPCLCGTAACKGFLN</sequence>
<feature type="compositionally biased region" description="Polar residues" evidence="17">
    <location>
        <begin position="120"/>
        <end position="139"/>
    </location>
</feature>
<dbReference type="PROSITE" id="PS51572">
    <property type="entry name" value="SAM_MT43_1"/>
    <property type="match status" value="1"/>
</dbReference>
<evidence type="ECO:0000313" key="21">
    <source>
        <dbReference type="Proteomes" id="UP001321749"/>
    </source>
</evidence>
<dbReference type="PIRSF" id="PIRSF037104">
    <property type="entry name" value="Histone_H3-K4_mtfrase_Set1_fun"/>
    <property type="match status" value="1"/>
</dbReference>
<dbReference type="InterPro" id="IPR035979">
    <property type="entry name" value="RBD_domain_sf"/>
</dbReference>
<reference evidence="20" key="1">
    <citation type="journal article" date="2023" name="Mol. Phylogenet. Evol.">
        <title>Genome-scale phylogeny and comparative genomics of the fungal order Sordariales.</title>
        <authorList>
            <person name="Hensen N."/>
            <person name="Bonometti L."/>
            <person name="Westerberg I."/>
            <person name="Brannstrom I.O."/>
            <person name="Guillou S."/>
            <person name="Cros-Aarteil S."/>
            <person name="Calhoun S."/>
            <person name="Haridas S."/>
            <person name="Kuo A."/>
            <person name="Mondo S."/>
            <person name="Pangilinan J."/>
            <person name="Riley R."/>
            <person name="LaButti K."/>
            <person name="Andreopoulos B."/>
            <person name="Lipzen A."/>
            <person name="Chen C."/>
            <person name="Yan M."/>
            <person name="Daum C."/>
            <person name="Ng V."/>
            <person name="Clum A."/>
            <person name="Steindorff A."/>
            <person name="Ohm R.A."/>
            <person name="Martin F."/>
            <person name="Silar P."/>
            <person name="Natvig D.O."/>
            <person name="Lalanne C."/>
            <person name="Gautier V."/>
            <person name="Ament-Velasquez S.L."/>
            <person name="Kruys A."/>
            <person name="Hutchinson M.I."/>
            <person name="Powell A.J."/>
            <person name="Barry K."/>
            <person name="Miller A.N."/>
            <person name="Grigoriev I.V."/>
            <person name="Debuchy R."/>
            <person name="Gladieux P."/>
            <person name="Hiltunen Thoren M."/>
            <person name="Johannesson H."/>
        </authorList>
    </citation>
    <scope>NUCLEOTIDE SEQUENCE</scope>
    <source>
        <strain evidence="20">PSN324</strain>
    </source>
</reference>
<keyword evidence="8 16" id="KW-0949">S-adenosyl-L-methionine</keyword>
<dbReference type="PROSITE" id="PS50868">
    <property type="entry name" value="POST_SET"/>
    <property type="match status" value="1"/>
</dbReference>
<evidence type="ECO:0000256" key="5">
    <source>
        <dbReference type="ARBA" id="ARBA00022454"/>
    </source>
</evidence>
<evidence type="ECO:0000256" key="1">
    <source>
        <dbReference type="ARBA" id="ARBA00004123"/>
    </source>
</evidence>
<dbReference type="SMART" id="SM01291">
    <property type="entry name" value="N-SET"/>
    <property type="match status" value="1"/>
</dbReference>
<dbReference type="SMART" id="SM00317">
    <property type="entry name" value="SET"/>
    <property type="match status" value="1"/>
</dbReference>
<evidence type="ECO:0000256" key="10">
    <source>
        <dbReference type="ARBA" id="ARBA00023242"/>
    </source>
</evidence>
<dbReference type="CDD" id="cd20072">
    <property type="entry name" value="SET_SET1"/>
    <property type="match status" value="1"/>
</dbReference>
<reference evidence="20" key="2">
    <citation type="submission" date="2023-06" db="EMBL/GenBank/DDBJ databases">
        <authorList>
            <consortium name="Lawrence Berkeley National Laboratory"/>
            <person name="Mondo S.J."/>
            <person name="Hensen N."/>
            <person name="Bonometti L."/>
            <person name="Westerberg I."/>
            <person name="Brannstrom I.O."/>
            <person name="Guillou S."/>
            <person name="Cros-Aarteil S."/>
            <person name="Calhoun S."/>
            <person name="Haridas S."/>
            <person name="Kuo A."/>
            <person name="Pangilinan J."/>
            <person name="Riley R."/>
            <person name="Labutti K."/>
            <person name="Andreopoulos B."/>
            <person name="Lipzen A."/>
            <person name="Chen C."/>
            <person name="Yanf M."/>
            <person name="Daum C."/>
            <person name="Ng V."/>
            <person name="Clum A."/>
            <person name="Steindorff A."/>
            <person name="Ohm R."/>
            <person name="Martin F."/>
            <person name="Silar P."/>
            <person name="Natvig D."/>
            <person name="Lalanne C."/>
            <person name="Gautier V."/>
            <person name="Ament-Velasquez S.L."/>
            <person name="Kruys A."/>
            <person name="Hutchinson M.I."/>
            <person name="Powell A.J."/>
            <person name="Barry K."/>
            <person name="Miller A.N."/>
            <person name="Grigoriev I.V."/>
            <person name="Debuchy R."/>
            <person name="Gladieux P."/>
            <person name="Thoren M.H."/>
            <person name="Johannesson H."/>
        </authorList>
    </citation>
    <scope>NUCLEOTIDE SEQUENCE</scope>
    <source>
        <strain evidence="20">PSN324</strain>
    </source>
</reference>
<dbReference type="Proteomes" id="UP001321749">
    <property type="component" value="Unassembled WGS sequence"/>
</dbReference>
<dbReference type="Gene3D" id="2.170.270.10">
    <property type="entry name" value="SET domain"/>
    <property type="match status" value="1"/>
</dbReference>
<evidence type="ECO:0000256" key="13">
    <source>
        <dbReference type="ARBA" id="ARBA00047571"/>
    </source>
</evidence>
<dbReference type="InterPro" id="IPR017111">
    <property type="entry name" value="Set1_fungi"/>
</dbReference>
<feature type="compositionally biased region" description="Basic residues" evidence="17">
    <location>
        <begin position="874"/>
        <end position="887"/>
    </location>
</feature>
<dbReference type="Pfam" id="PF11764">
    <property type="entry name" value="N-SET"/>
    <property type="match status" value="1"/>
</dbReference>
<evidence type="ECO:0000256" key="17">
    <source>
        <dbReference type="SAM" id="MobiDB-lite"/>
    </source>
</evidence>
<gene>
    <name evidence="20" type="ORF">QBC42DRAFT_268535</name>
</gene>
<feature type="region of interest" description="Disordered" evidence="17">
    <location>
        <begin position="646"/>
        <end position="945"/>
    </location>
</feature>
<feature type="compositionally biased region" description="Polar residues" evidence="17">
    <location>
        <begin position="147"/>
        <end position="165"/>
    </location>
</feature>
<dbReference type="GO" id="GO:0048188">
    <property type="term" value="C:Set1C/COMPASS complex"/>
    <property type="evidence" value="ECO:0007669"/>
    <property type="project" value="InterPro"/>
</dbReference>
<keyword evidence="21" id="KW-1185">Reference proteome</keyword>
<dbReference type="EMBL" id="MU864977">
    <property type="protein sequence ID" value="KAK4462154.1"/>
    <property type="molecule type" value="Genomic_DNA"/>
</dbReference>
<feature type="compositionally biased region" description="Low complexity" evidence="17">
    <location>
        <begin position="1"/>
        <end position="18"/>
    </location>
</feature>
<dbReference type="Pfam" id="PF11767">
    <property type="entry name" value="SET_assoc"/>
    <property type="match status" value="1"/>
</dbReference>
<comment type="subunit">
    <text evidence="12">Component of the Set1C/COMPASS complex.</text>
</comment>
<feature type="compositionally biased region" description="Basic and acidic residues" evidence="17">
    <location>
        <begin position="701"/>
        <end position="715"/>
    </location>
</feature>
<dbReference type="SUPFAM" id="SSF82199">
    <property type="entry name" value="SET domain"/>
    <property type="match status" value="1"/>
</dbReference>
<dbReference type="PROSITE" id="PS50280">
    <property type="entry name" value="SET"/>
    <property type="match status" value="1"/>
</dbReference>
<evidence type="ECO:0000256" key="2">
    <source>
        <dbReference type="ARBA" id="ARBA00004286"/>
    </source>
</evidence>
<dbReference type="Gene3D" id="3.30.70.330">
    <property type="match status" value="1"/>
</dbReference>
<evidence type="ECO:0000256" key="9">
    <source>
        <dbReference type="ARBA" id="ARBA00022853"/>
    </source>
</evidence>
<feature type="region of interest" description="Disordered" evidence="17">
    <location>
        <begin position="1"/>
        <end position="175"/>
    </location>
</feature>
<dbReference type="GO" id="GO:0005694">
    <property type="term" value="C:chromosome"/>
    <property type="evidence" value="ECO:0007669"/>
    <property type="project" value="UniProtKB-SubCell"/>
</dbReference>
<dbReference type="InterPro" id="IPR001214">
    <property type="entry name" value="SET_dom"/>
</dbReference>
<evidence type="ECO:0000256" key="11">
    <source>
        <dbReference type="ARBA" id="ARBA00044492"/>
    </source>
</evidence>
<dbReference type="PANTHER" id="PTHR45814:SF2">
    <property type="entry name" value="HISTONE-LYSINE N-METHYLTRANSFERASE SETD1"/>
    <property type="match status" value="1"/>
</dbReference>
<dbReference type="Pfam" id="PF00856">
    <property type="entry name" value="SET"/>
    <property type="match status" value="1"/>
</dbReference>
<dbReference type="EC" id="2.1.1.354" evidence="3 16"/>
<feature type="domain" description="Post-SET" evidence="19">
    <location>
        <begin position="1261"/>
        <end position="1277"/>
    </location>
</feature>
<evidence type="ECO:0000259" key="19">
    <source>
        <dbReference type="PROSITE" id="PS50868"/>
    </source>
</evidence>
<name>A0AAV9HN39_9PEZI</name>
<protein>
    <recommendedName>
        <fullName evidence="4 16">Histone-lysine N-methyltransferase, H3 lysine-4 specific</fullName>
        <ecNumber evidence="3 16">2.1.1.354</ecNumber>
    </recommendedName>
</protein>
<evidence type="ECO:0000256" key="16">
    <source>
        <dbReference type="PIRNR" id="PIRNR037104"/>
    </source>
</evidence>
<comment type="catalytic activity">
    <reaction evidence="13 16">
        <text>L-lysyl(4)-[histone H3] + 3 S-adenosyl-L-methionine = N(6),N(6),N(6)-trimethyl-L-lysyl(4)-[histone H3] + 3 S-adenosyl-L-homocysteine + 3 H(+)</text>
        <dbReference type="Rhea" id="RHEA:60260"/>
        <dbReference type="Rhea" id="RHEA-COMP:15537"/>
        <dbReference type="Rhea" id="RHEA-COMP:15547"/>
        <dbReference type="ChEBI" id="CHEBI:15378"/>
        <dbReference type="ChEBI" id="CHEBI:29969"/>
        <dbReference type="ChEBI" id="CHEBI:57856"/>
        <dbReference type="ChEBI" id="CHEBI:59789"/>
        <dbReference type="ChEBI" id="CHEBI:61961"/>
        <dbReference type="EC" id="2.1.1.354"/>
    </reaction>
</comment>
<evidence type="ECO:0000256" key="12">
    <source>
        <dbReference type="ARBA" id="ARBA00044515"/>
    </source>
</evidence>
<feature type="region of interest" description="Disordered" evidence="17">
    <location>
        <begin position="372"/>
        <end position="415"/>
    </location>
</feature>
<evidence type="ECO:0000256" key="7">
    <source>
        <dbReference type="ARBA" id="ARBA00022679"/>
    </source>
</evidence>
<dbReference type="GO" id="GO:0003676">
    <property type="term" value="F:nucleic acid binding"/>
    <property type="evidence" value="ECO:0007669"/>
    <property type="project" value="InterPro"/>
</dbReference>
<evidence type="ECO:0000259" key="18">
    <source>
        <dbReference type="PROSITE" id="PS50280"/>
    </source>
</evidence>
<proteinExistence type="predicted"/>
<comment type="function">
    <text evidence="11">Catalytic component of the COMPASS (Set1C) complex that specifically mono-, di- and trimethylates histone H3 to form H3K4me1/2/3. Binds RNAs which might negatively affect its histone methyltransferase activity. COMPASS recognizes ubiquitinated H2B on one face of the nucleosome which stimulates the methylation of H3 on the opposing face.</text>
</comment>
<dbReference type="GO" id="GO:0140999">
    <property type="term" value="F:histone H3K4 trimethyltransferase activity"/>
    <property type="evidence" value="ECO:0007669"/>
    <property type="project" value="UniProtKB-EC"/>
</dbReference>
<keyword evidence="10 16" id="KW-0539">Nucleus</keyword>
<feature type="compositionally biased region" description="Basic and acidic residues" evidence="17">
    <location>
        <begin position="542"/>
        <end position="590"/>
    </location>
</feature>
<dbReference type="InterPro" id="IPR012677">
    <property type="entry name" value="Nucleotide-bd_a/b_plait_sf"/>
</dbReference>
<evidence type="ECO:0000256" key="8">
    <source>
        <dbReference type="ARBA" id="ARBA00022691"/>
    </source>
</evidence>
<comment type="subunit">
    <text evidence="16">Component of the COMPASS (Set1C) complex.</text>
</comment>
<dbReference type="InterPro" id="IPR024636">
    <property type="entry name" value="SET_assoc"/>
</dbReference>
<comment type="function">
    <text evidence="16">Catalytic component of the COMPASS (Set1C) complex that specifically mono-, di- and trimethylates histone H3 to form H3K4me1/2/3. COMPASS recognizes ubiquitinated H2B on one face of the nucleosome which stimulates the methylation of H3 on the opposing face.</text>
</comment>
<dbReference type="InterPro" id="IPR044570">
    <property type="entry name" value="Set1-like"/>
</dbReference>
<keyword evidence="9 16" id="KW-0156">Chromatin regulator</keyword>
<dbReference type="SMART" id="SM00508">
    <property type="entry name" value="PostSET"/>
    <property type="match status" value="1"/>
</dbReference>
<evidence type="ECO:0000256" key="6">
    <source>
        <dbReference type="ARBA" id="ARBA00022603"/>
    </source>
</evidence>
<feature type="compositionally biased region" description="Low complexity" evidence="17">
    <location>
        <begin position="97"/>
        <end position="115"/>
    </location>
</feature>
<evidence type="ECO:0000256" key="14">
    <source>
        <dbReference type="ARBA" id="ARBA00047583"/>
    </source>
</evidence>
<feature type="compositionally biased region" description="Basic and acidic residues" evidence="17">
    <location>
        <begin position="925"/>
        <end position="945"/>
    </location>
</feature>
<feature type="domain" description="SET" evidence="18">
    <location>
        <begin position="1135"/>
        <end position="1252"/>
    </location>
</feature>
<feature type="compositionally biased region" description="Basic and acidic residues" evidence="17">
    <location>
        <begin position="888"/>
        <end position="908"/>
    </location>
</feature>
<evidence type="ECO:0000313" key="20">
    <source>
        <dbReference type="EMBL" id="KAK4462154.1"/>
    </source>
</evidence>
<comment type="catalytic activity">
    <reaction evidence="15">
        <text>N(6),N(6)-dimethyl-L-lysyl(4)-[histone H3] + S-adenosyl-L-methionine = N(6),N(6),N(6)-trimethyl-L-lysyl(4)-[histone H3] + S-adenosyl-L-homocysteine + H(+)</text>
        <dbReference type="Rhea" id="RHEA:60272"/>
        <dbReference type="Rhea" id="RHEA-COMP:15537"/>
        <dbReference type="Rhea" id="RHEA-COMP:15540"/>
        <dbReference type="ChEBI" id="CHEBI:15378"/>
        <dbReference type="ChEBI" id="CHEBI:57856"/>
        <dbReference type="ChEBI" id="CHEBI:59789"/>
        <dbReference type="ChEBI" id="CHEBI:61961"/>
        <dbReference type="ChEBI" id="CHEBI:61976"/>
    </reaction>
</comment>
<dbReference type="InterPro" id="IPR046341">
    <property type="entry name" value="SET_dom_sf"/>
</dbReference>
<accession>A0AAV9HN39</accession>
<comment type="caution">
    <text evidence="20">The sequence shown here is derived from an EMBL/GenBank/DDBJ whole genome shotgun (WGS) entry which is preliminary data.</text>
</comment>
<keyword evidence="6 16" id="KW-0489">Methyltransferase</keyword>